<evidence type="ECO:0000259" key="6">
    <source>
        <dbReference type="PROSITE" id="PS50923"/>
    </source>
</evidence>
<dbReference type="PROSITE" id="PS50923">
    <property type="entry name" value="SUSHI"/>
    <property type="match status" value="3"/>
</dbReference>
<dbReference type="CDD" id="cd00033">
    <property type="entry name" value="CCP"/>
    <property type="match status" value="2"/>
</dbReference>
<feature type="domain" description="Sushi" evidence="6">
    <location>
        <begin position="71"/>
        <end position="134"/>
    </location>
</feature>
<accession>A0A6F9DV22</accession>
<dbReference type="InterPro" id="IPR050350">
    <property type="entry name" value="Compl-Cell_Adhes-Reg"/>
</dbReference>
<gene>
    <name evidence="7" type="primary">Svep1-005</name>
</gene>
<sequence length="199" mass="20373">MERWTSGPTCVAIECGDPPTIADGTFPAAPPYTPTETVSYTCSSTHTLNGPNSITCGSDGTWSAGPVCILTVCCPPPSIPLGTFSPIQDSYSPMDTVTYDCCNGITITGASTTNTCRNDGTWSVTGASLPSCTPTVCPPPPSVINGGVEPGSQKLTYTITPAETVTYECNAGVKPGAGDTNTCGADGLWTTVFPDVCNP</sequence>
<dbReference type="EMBL" id="LR790863">
    <property type="protein sequence ID" value="CAB3266725.1"/>
    <property type="molecule type" value="mRNA"/>
</dbReference>
<evidence type="ECO:0000313" key="7">
    <source>
        <dbReference type="EMBL" id="CAB3266725.1"/>
    </source>
</evidence>
<dbReference type="InterPro" id="IPR000436">
    <property type="entry name" value="Sushi_SCR_CCP_dom"/>
</dbReference>
<evidence type="ECO:0000256" key="5">
    <source>
        <dbReference type="PROSITE-ProRule" id="PRU00302"/>
    </source>
</evidence>
<evidence type="ECO:0000256" key="3">
    <source>
        <dbReference type="ARBA" id="ARBA00023157"/>
    </source>
</evidence>
<protein>
    <submittedName>
        <fullName evidence="7">Sushi, von Willebrand factor type A, EGF and pentraxin domain-containing protein 1-like</fullName>
    </submittedName>
</protein>
<evidence type="ECO:0000256" key="1">
    <source>
        <dbReference type="ARBA" id="ARBA00022659"/>
    </source>
</evidence>
<dbReference type="SUPFAM" id="SSF57535">
    <property type="entry name" value="Complement control module/SCR domain"/>
    <property type="match status" value="3"/>
</dbReference>
<organism evidence="7">
    <name type="scientific">Phallusia mammillata</name>
    <dbReference type="NCBI Taxonomy" id="59560"/>
    <lineage>
        <taxon>Eukaryota</taxon>
        <taxon>Metazoa</taxon>
        <taxon>Chordata</taxon>
        <taxon>Tunicata</taxon>
        <taxon>Ascidiacea</taxon>
        <taxon>Phlebobranchia</taxon>
        <taxon>Ascidiidae</taxon>
        <taxon>Phallusia</taxon>
    </lineage>
</organism>
<dbReference type="PANTHER" id="PTHR19325:SF567">
    <property type="entry name" value="SUSHI, VON WILLEBRAND FACTOR TYPE A, EGF AND PENTRAXIN DOMAIN-CONTAINING PROTEIN 1-LIKE"/>
    <property type="match status" value="1"/>
</dbReference>
<keyword evidence="3 5" id="KW-1015">Disulfide bond</keyword>
<dbReference type="SMART" id="SM00032">
    <property type="entry name" value="CCP"/>
    <property type="match status" value="3"/>
</dbReference>
<feature type="domain" description="Sushi" evidence="6">
    <location>
        <begin position="135"/>
        <end position="199"/>
    </location>
</feature>
<keyword evidence="1 5" id="KW-0768">Sushi</keyword>
<comment type="caution">
    <text evidence="5">Lacks conserved residue(s) required for the propagation of feature annotation.</text>
</comment>
<dbReference type="InterPro" id="IPR035976">
    <property type="entry name" value="Sushi/SCR/CCP_sf"/>
</dbReference>
<dbReference type="Gene3D" id="2.10.70.10">
    <property type="entry name" value="Complement Module, domain 1"/>
    <property type="match status" value="3"/>
</dbReference>
<evidence type="ECO:0000256" key="2">
    <source>
        <dbReference type="ARBA" id="ARBA00022737"/>
    </source>
</evidence>
<reference evidence="7" key="1">
    <citation type="submission" date="2020-04" db="EMBL/GenBank/DDBJ databases">
        <authorList>
            <person name="Neveu A P."/>
        </authorList>
    </citation>
    <scope>NUCLEOTIDE SEQUENCE</scope>
    <source>
        <tissue evidence="7">Whole embryo</tissue>
    </source>
</reference>
<evidence type="ECO:0000256" key="4">
    <source>
        <dbReference type="ARBA" id="ARBA00023180"/>
    </source>
</evidence>
<dbReference type="Pfam" id="PF00084">
    <property type="entry name" value="Sushi"/>
    <property type="match status" value="3"/>
</dbReference>
<keyword evidence="2" id="KW-0677">Repeat</keyword>
<feature type="disulfide bond" evidence="5">
    <location>
        <begin position="73"/>
        <end position="116"/>
    </location>
</feature>
<dbReference type="PANTHER" id="PTHR19325">
    <property type="entry name" value="COMPLEMENT COMPONENT-RELATED SUSHI DOMAIN-CONTAINING"/>
    <property type="match status" value="1"/>
</dbReference>
<dbReference type="AlphaFoldDB" id="A0A6F9DV22"/>
<proteinExistence type="evidence at transcript level"/>
<name>A0A6F9DV22_9ASCI</name>
<feature type="domain" description="Sushi" evidence="6">
    <location>
        <begin position="13"/>
        <end position="70"/>
    </location>
</feature>
<keyword evidence="4" id="KW-0325">Glycoprotein</keyword>